<keyword evidence="2" id="KW-0732">Signal</keyword>
<evidence type="ECO:0000256" key="1">
    <source>
        <dbReference type="SAM" id="MobiDB-lite"/>
    </source>
</evidence>
<feature type="chain" id="PRO_5041947790" evidence="2">
    <location>
        <begin position="25"/>
        <end position="145"/>
    </location>
</feature>
<feature type="signal peptide" evidence="2">
    <location>
        <begin position="1"/>
        <end position="24"/>
    </location>
</feature>
<reference evidence="3" key="1">
    <citation type="submission" date="2023-03" db="EMBL/GenBank/DDBJ databases">
        <title>Massive genome expansion in bonnet fungi (Mycena s.s.) driven by repeated elements and novel gene families across ecological guilds.</title>
        <authorList>
            <consortium name="Lawrence Berkeley National Laboratory"/>
            <person name="Harder C.B."/>
            <person name="Miyauchi S."/>
            <person name="Viragh M."/>
            <person name="Kuo A."/>
            <person name="Thoen E."/>
            <person name="Andreopoulos B."/>
            <person name="Lu D."/>
            <person name="Skrede I."/>
            <person name="Drula E."/>
            <person name="Henrissat B."/>
            <person name="Morin E."/>
            <person name="Kohler A."/>
            <person name="Barry K."/>
            <person name="LaButti K."/>
            <person name="Morin E."/>
            <person name="Salamov A."/>
            <person name="Lipzen A."/>
            <person name="Mereny Z."/>
            <person name="Hegedus B."/>
            <person name="Baldrian P."/>
            <person name="Stursova M."/>
            <person name="Weitz H."/>
            <person name="Taylor A."/>
            <person name="Grigoriev I.V."/>
            <person name="Nagy L.G."/>
            <person name="Martin F."/>
            <person name="Kauserud H."/>
        </authorList>
    </citation>
    <scope>NUCLEOTIDE SEQUENCE</scope>
    <source>
        <strain evidence="3">CBHHK182m</strain>
    </source>
</reference>
<dbReference type="Proteomes" id="UP001215598">
    <property type="component" value="Unassembled WGS sequence"/>
</dbReference>
<proteinExistence type="predicted"/>
<gene>
    <name evidence="3" type="ORF">B0H16DRAFT_1718791</name>
</gene>
<name>A0AAD7JFZ0_9AGAR</name>
<accession>A0AAD7JFZ0</accession>
<sequence>MTEGPGPLIRTLLLLFRVPLGVRPAKRRWMPAPTAAGRINGAYTAAAKPGPCIDFTQTAPRASGTDEEGDQEGDEDGGDRMECKIPAPNEPHLPAPSEPHRCKGRVHGDSNVISVRRLHTNGSLEKDAIKESEVRRIATSGCTGV</sequence>
<organism evidence="3 4">
    <name type="scientific">Mycena metata</name>
    <dbReference type="NCBI Taxonomy" id="1033252"/>
    <lineage>
        <taxon>Eukaryota</taxon>
        <taxon>Fungi</taxon>
        <taxon>Dikarya</taxon>
        <taxon>Basidiomycota</taxon>
        <taxon>Agaricomycotina</taxon>
        <taxon>Agaricomycetes</taxon>
        <taxon>Agaricomycetidae</taxon>
        <taxon>Agaricales</taxon>
        <taxon>Marasmiineae</taxon>
        <taxon>Mycenaceae</taxon>
        <taxon>Mycena</taxon>
    </lineage>
</organism>
<feature type="compositionally biased region" description="Pro residues" evidence="1">
    <location>
        <begin position="88"/>
        <end position="97"/>
    </location>
</feature>
<evidence type="ECO:0000313" key="4">
    <source>
        <dbReference type="Proteomes" id="UP001215598"/>
    </source>
</evidence>
<feature type="region of interest" description="Disordered" evidence="1">
    <location>
        <begin position="47"/>
        <end position="110"/>
    </location>
</feature>
<protein>
    <submittedName>
        <fullName evidence="3">Uncharacterized protein</fullName>
    </submittedName>
</protein>
<dbReference type="EMBL" id="JARKIB010000031">
    <property type="protein sequence ID" value="KAJ7762957.1"/>
    <property type="molecule type" value="Genomic_DNA"/>
</dbReference>
<keyword evidence="4" id="KW-1185">Reference proteome</keyword>
<evidence type="ECO:0000313" key="3">
    <source>
        <dbReference type="EMBL" id="KAJ7762957.1"/>
    </source>
</evidence>
<dbReference type="AlphaFoldDB" id="A0AAD7JFZ0"/>
<feature type="compositionally biased region" description="Acidic residues" evidence="1">
    <location>
        <begin position="65"/>
        <end position="77"/>
    </location>
</feature>
<comment type="caution">
    <text evidence="3">The sequence shown here is derived from an EMBL/GenBank/DDBJ whole genome shotgun (WGS) entry which is preliminary data.</text>
</comment>
<evidence type="ECO:0000256" key="2">
    <source>
        <dbReference type="SAM" id="SignalP"/>
    </source>
</evidence>